<feature type="region of interest" description="Disordered" evidence="6">
    <location>
        <begin position="606"/>
        <end position="660"/>
    </location>
</feature>
<dbReference type="GeneTree" id="ENSGT00940000154486"/>
<evidence type="ECO:0000313" key="10">
    <source>
        <dbReference type="Proteomes" id="UP000002279"/>
    </source>
</evidence>
<dbReference type="InterPro" id="IPR011598">
    <property type="entry name" value="bHLH_dom"/>
</dbReference>
<name>F7DNC1_ORNAN</name>
<feature type="compositionally biased region" description="Polar residues" evidence="6">
    <location>
        <begin position="713"/>
        <end position="734"/>
    </location>
</feature>
<keyword evidence="4" id="KW-0804">Transcription</keyword>
<dbReference type="RefSeq" id="XP_007659179.2">
    <property type="nucleotide sequence ID" value="XM_007660989.4"/>
</dbReference>
<dbReference type="OrthoDB" id="6099906at2759"/>
<dbReference type="InterPro" id="IPR000014">
    <property type="entry name" value="PAS"/>
</dbReference>
<feature type="compositionally biased region" description="Polar residues" evidence="6">
    <location>
        <begin position="201"/>
        <end position="211"/>
    </location>
</feature>
<dbReference type="PROSITE" id="PS50888">
    <property type="entry name" value="BHLH"/>
    <property type="match status" value="1"/>
</dbReference>
<feature type="region of interest" description="Disordered" evidence="6">
    <location>
        <begin position="801"/>
        <end position="820"/>
    </location>
</feature>
<dbReference type="PROSITE" id="PS50112">
    <property type="entry name" value="PAS"/>
    <property type="match status" value="1"/>
</dbReference>
<dbReference type="InParanoid" id="F7DNC1"/>
<keyword evidence="10" id="KW-1185">Reference proteome</keyword>
<keyword evidence="5" id="KW-0539">Nucleus</keyword>
<dbReference type="CDD" id="cd19696">
    <property type="entry name" value="bHLH-PAS_AhR_like"/>
    <property type="match status" value="1"/>
</dbReference>
<dbReference type="GO" id="GO:0046983">
    <property type="term" value="F:protein dimerization activity"/>
    <property type="evidence" value="ECO:0007669"/>
    <property type="project" value="InterPro"/>
</dbReference>
<reference evidence="9" key="2">
    <citation type="submission" date="2025-08" db="UniProtKB">
        <authorList>
            <consortium name="Ensembl"/>
        </authorList>
    </citation>
    <scope>IDENTIFICATION</scope>
    <source>
        <strain evidence="9">Glennie</strain>
    </source>
</reference>
<dbReference type="PANTHER" id="PTHR10649">
    <property type="entry name" value="ARYL HYDROCARBON RECEPTOR"/>
    <property type="match status" value="1"/>
</dbReference>
<dbReference type="GO" id="GO:0000976">
    <property type="term" value="F:transcription cis-regulatory region binding"/>
    <property type="evidence" value="ECO:0000318"/>
    <property type="project" value="GO_Central"/>
</dbReference>
<dbReference type="GO" id="GO:0006357">
    <property type="term" value="P:regulation of transcription by RNA polymerase II"/>
    <property type="evidence" value="ECO:0000318"/>
    <property type="project" value="GO_Central"/>
</dbReference>
<keyword evidence="2" id="KW-0805">Transcription regulation</keyword>
<dbReference type="GO" id="GO:0034751">
    <property type="term" value="C:aryl hydrocarbon receptor complex"/>
    <property type="evidence" value="ECO:0000318"/>
    <property type="project" value="GO_Central"/>
</dbReference>
<dbReference type="Proteomes" id="UP000002279">
    <property type="component" value="Chromosome 7"/>
</dbReference>
<gene>
    <name evidence="9" type="primary">LOC100083243</name>
</gene>
<evidence type="ECO:0000256" key="6">
    <source>
        <dbReference type="SAM" id="MobiDB-lite"/>
    </source>
</evidence>
<dbReference type="SUPFAM" id="SSF47459">
    <property type="entry name" value="HLH, helix-loop-helix DNA-binding domain"/>
    <property type="match status" value="1"/>
</dbReference>
<accession>F7DNC1</accession>
<dbReference type="AlphaFoldDB" id="F7DNC1"/>
<dbReference type="SUPFAM" id="SSF55785">
    <property type="entry name" value="PYP-like sensor domain (PAS domain)"/>
    <property type="match status" value="2"/>
</dbReference>
<evidence type="ECO:0000256" key="1">
    <source>
        <dbReference type="ARBA" id="ARBA00004123"/>
    </source>
</evidence>
<evidence type="ECO:0008006" key="11">
    <source>
        <dbReference type="Google" id="ProtNLM"/>
    </source>
</evidence>
<dbReference type="KEGG" id="oaa:100083243"/>
<dbReference type="Gene3D" id="3.30.450.20">
    <property type="entry name" value="PAS domain"/>
    <property type="match status" value="2"/>
</dbReference>
<dbReference type="FunFam" id="3.30.450.20:FF:000019">
    <property type="entry name" value="Aryl hydrocarbon receptor 1"/>
    <property type="match status" value="1"/>
</dbReference>
<dbReference type="OMA" id="FQCQLHW"/>
<evidence type="ECO:0000256" key="2">
    <source>
        <dbReference type="ARBA" id="ARBA00023015"/>
    </source>
</evidence>
<evidence type="ECO:0000313" key="9">
    <source>
        <dbReference type="Ensembl" id="ENSOANP00000021367.4"/>
    </source>
</evidence>
<dbReference type="PANTHER" id="PTHR10649:SF17">
    <property type="entry name" value="ARYL HYDROCARBON RECEPTOR 2"/>
    <property type="match status" value="1"/>
</dbReference>
<dbReference type="GO" id="GO:0006805">
    <property type="term" value="P:xenobiotic metabolic process"/>
    <property type="evidence" value="ECO:0007669"/>
    <property type="project" value="InterPro"/>
</dbReference>
<dbReference type="CDD" id="cd00130">
    <property type="entry name" value="PAS"/>
    <property type="match status" value="2"/>
</dbReference>
<feature type="compositionally biased region" description="Polar residues" evidence="6">
    <location>
        <begin position="950"/>
        <end position="979"/>
    </location>
</feature>
<dbReference type="FunFam" id="3.30.450.20:FF:000035">
    <property type="entry name" value="Aryl hydrocarbon receptor"/>
    <property type="match status" value="1"/>
</dbReference>
<feature type="domain" description="PAS" evidence="7">
    <location>
        <begin position="121"/>
        <end position="184"/>
    </location>
</feature>
<feature type="domain" description="BHLH" evidence="8">
    <location>
        <begin position="25"/>
        <end position="78"/>
    </location>
</feature>
<dbReference type="HOGENOM" id="CLU_010044_1_0_1"/>
<sequence length="1083" mass="120446">MLSAGGVYAMKKRKKPVQKSPKPPPPEGAKSNPSKRHRDRLNQELNKLTSLLPFPEDVRARLDKLSILRLIVGYLKVKGYFTAAVKNKNPDWTTDQPATVGRNGQSAPQINKEIFSEGDLLLQALNGFVIAITADGYVFYVSPTVQDYLGFHQSDIIYQSVFELIHTDDRAMFRCQLHWSLNPPSYSESDQDSGALPRNENLLNSSATTYDPQHLPPENSSFLERSFICRFRCLLDNSSGFLALNFNGRLKFLHGQNKRSEDGSLVPPQLALFAIATPLQPLSILELRTKTFIFQTKHKLDFTPMACDSRGKVVLGYTETELCMRGSGYQFVHAADMMYCAENHVRMMKTGESGMTVFRLLTKKTGWVWVQANARLVYKGGHPDCIIARQRALSNEEGEEHLRKRALQLPFNFATGEAVLYENNLPGFLNSFPSKKASKAKKDPINDQEAIDPNSLLGAMIQQDKSVYVSRAASVPQFSFTDISVTQGDLWLSDKNGKTVKEESDSLLAIIETLFEKNEADGDICKTLQHLDVDDLDLQQWEDSILKMDIDFPASQDLQERLNQGLSSYVEEMMLFRDNGKNVDFPTVSGVTSPPPLQQIPLESCQHSTQPNQLPSQFPVPSKRKEPSYPQPHFQDYPSSYPTDPALPGFQTPAHGLPQQSVGCNQQAPVLSELQQNTLCNAQEQMLFDQSHFINGNLPSSSSSSIRRPTDANAGSSAQVIQPSYTTSLSQRESVPKNQELQGSGFMGPSHPSQFRAHIQNGQWQEPLISMNSGMCVSQSCPEGNLPGSVWGSLAQSQQGVCPPMEVGSEHPTGRTQPNVFGTPASNPWVPSAEPSDYSQQQNRDLCHGQFFPVQLLQKEIEQSNTLEADRLLGNRTFCSQTLSHEPLPVQDIYNREHQALLRKEPFPAQQHQFMQTRMHSQMPCRAALMQQNRLLHVGGPENSDPYRSISDTASQQRKGALQTSQRSASSTMLPSGSMFSPPDYESSIPLMEVDSGLPKASYPSLLSQGQKVAPCHSGNHMETSHLYKSRLIKPGLGPTVTPPVESILTAPSHSFEPNFTSVLLLDNQPAGQPLYSYNVQYK</sequence>
<dbReference type="GO" id="GO:0004879">
    <property type="term" value="F:nuclear receptor activity"/>
    <property type="evidence" value="ECO:0000318"/>
    <property type="project" value="GO_Central"/>
</dbReference>
<feature type="region of interest" description="Disordered" evidence="6">
    <location>
        <begin position="186"/>
        <end position="215"/>
    </location>
</feature>
<evidence type="ECO:0000259" key="8">
    <source>
        <dbReference type="PROSITE" id="PS50888"/>
    </source>
</evidence>
<dbReference type="Bgee" id="ENSOANG00000013548">
    <property type="expression patterns" value="Expressed in adult mammalian kidney and 5 other cell types or tissues"/>
</dbReference>
<reference evidence="9 10" key="1">
    <citation type="journal article" date="2008" name="Nature">
        <title>Genome analysis of the platypus reveals unique signatures of evolution.</title>
        <authorList>
            <person name="Warren W.C."/>
            <person name="Hillier L.W."/>
            <person name="Marshall Graves J.A."/>
            <person name="Birney E."/>
            <person name="Ponting C.P."/>
            <person name="Grutzner F."/>
            <person name="Belov K."/>
            <person name="Miller W."/>
            <person name="Clarke L."/>
            <person name="Chinwalla A.T."/>
            <person name="Yang S.P."/>
            <person name="Heger A."/>
            <person name="Locke D.P."/>
            <person name="Miethke P."/>
            <person name="Waters P.D."/>
            <person name="Veyrunes F."/>
            <person name="Fulton L."/>
            <person name="Fulton B."/>
            <person name="Graves T."/>
            <person name="Wallis J."/>
            <person name="Puente X.S."/>
            <person name="Lopez-Otin C."/>
            <person name="Ordonez G.R."/>
            <person name="Eichler E.E."/>
            <person name="Chen L."/>
            <person name="Cheng Z."/>
            <person name="Deakin J.E."/>
            <person name="Alsop A."/>
            <person name="Thompson K."/>
            <person name="Kirby P."/>
            <person name="Papenfuss A.T."/>
            <person name="Wakefield M.J."/>
            <person name="Olender T."/>
            <person name="Lancet D."/>
            <person name="Huttley G.A."/>
            <person name="Smit A.F."/>
            <person name="Pask A."/>
            <person name="Temple-Smith P."/>
            <person name="Batzer M.A."/>
            <person name="Walker J.A."/>
            <person name="Konkel M.K."/>
            <person name="Harris R.S."/>
            <person name="Whittington C.M."/>
            <person name="Wong E.S."/>
            <person name="Gemmell N.J."/>
            <person name="Buschiazzo E."/>
            <person name="Vargas Jentzsch I.M."/>
            <person name="Merkel A."/>
            <person name="Schmitz J."/>
            <person name="Zemann A."/>
            <person name="Churakov G."/>
            <person name="Kriegs J.O."/>
            <person name="Brosius J."/>
            <person name="Murchison E.P."/>
            <person name="Sachidanandam R."/>
            <person name="Smith C."/>
            <person name="Hannon G.J."/>
            <person name="Tsend-Ayush E."/>
            <person name="McMillan D."/>
            <person name="Attenborough R."/>
            <person name="Rens W."/>
            <person name="Ferguson-Smith M."/>
            <person name="Lefevre C.M."/>
            <person name="Sharp J.A."/>
            <person name="Nicholas K.R."/>
            <person name="Ray D.A."/>
            <person name="Kube M."/>
            <person name="Reinhardt R."/>
            <person name="Pringle T.H."/>
            <person name="Taylor J."/>
            <person name="Jones R.C."/>
            <person name="Nixon B."/>
            <person name="Dacheux J.L."/>
            <person name="Niwa H."/>
            <person name="Sekita Y."/>
            <person name="Huang X."/>
            <person name="Stark A."/>
            <person name="Kheradpour P."/>
            <person name="Kellis M."/>
            <person name="Flicek P."/>
            <person name="Chen Y."/>
            <person name="Webber C."/>
            <person name="Hardison R."/>
            <person name="Nelson J."/>
            <person name="Hallsworth-Pepin K."/>
            <person name="Delehaunty K."/>
            <person name="Markovic C."/>
            <person name="Minx P."/>
            <person name="Feng Y."/>
            <person name="Kremitzki C."/>
            <person name="Mitreva M."/>
            <person name="Glasscock J."/>
            <person name="Wylie T."/>
            <person name="Wohldmann P."/>
            <person name="Thiru P."/>
            <person name="Nhan M.N."/>
            <person name="Pohl C.S."/>
            <person name="Smith S.M."/>
            <person name="Hou S."/>
            <person name="Nefedov M."/>
            <person name="de Jong P.J."/>
            <person name="Renfree M.B."/>
            <person name="Mardis E.R."/>
            <person name="Wilson R.K."/>
        </authorList>
    </citation>
    <scope>NUCLEOTIDE SEQUENCE [LARGE SCALE GENOMIC DNA]</scope>
    <source>
        <strain evidence="9 10">Glennie</strain>
    </source>
</reference>
<dbReference type="SMART" id="SM00091">
    <property type="entry name" value="PAS"/>
    <property type="match status" value="2"/>
</dbReference>
<dbReference type="eggNOG" id="KOG3560">
    <property type="taxonomic scope" value="Eukaryota"/>
</dbReference>
<dbReference type="Ensembl" id="ENSOANT00000021370.4">
    <property type="protein sequence ID" value="ENSOANP00000021367.4"/>
    <property type="gene ID" value="ENSOANG00000013548.4"/>
</dbReference>
<keyword evidence="3" id="KW-0238">DNA-binding</keyword>
<dbReference type="InterPro" id="IPR035965">
    <property type="entry name" value="PAS-like_dom_sf"/>
</dbReference>
<feature type="region of interest" description="Disordered" evidence="6">
    <location>
        <begin position="1"/>
        <end position="38"/>
    </location>
</feature>
<reference evidence="9" key="3">
    <citation type="submission" date="2025-09" db="UniProtKB">
        <authorList>
            <consortium name="Ensembl"/>
        </authorList>
    </citation>
    <scope>IDENTIFICATION</scope>
    <source>
        <strain evidence="9">Glennie</strain>
    </source>
</reference>
<dbReference type="GeneID" id="100083243"/>
<proteinExistence type="predicted"/>
<protein>
    <recommendedName>
        <fullName evidence="11">Aryl hydrocarbon receptor</fullName>
    </recommendedName>
</protein>
<dbReference type="Gene3D" id="4.10.280.10">
    <property type="entry name" value="Helix-loop-helix DNA-binding domain"/>
    <property type="match status" value="1"/>
</dbReference>
<dbReference type="InterPro" id="IPR036638">
    <property type="entry name" value="HLH_DNA-bd_sf"/>
</dbReference>
<feature type="region of interest" description="Disordered" evidence="6">
    <location>
        <begin position="937"/>
        <end position="980"/>
    </location>
</feature>
<comment type="subcellular location">
    <subcellularLocation>
        <location evidence="1">Nucleus</location>
    </subcellularLocation>
</comment>
<evidence type="ECO:0000256" key="3">
    <source>
        <dbReference type="ARBA" id="ARBA00023125"/>
    </source>
</evidence>
<evidence type="ECO:0000256" key="5">
    <source>
        <dbReference type="ARBA" id="ARBA00023242"/>
    </source>
</evidence>
<dbReference type="InterPro" id="IPR013767">
    <property type="entry name" value="PAS_fold"/>
</dbReference>
<dbReference type="InterPro" id="IPR039091">
    <property type="entry name" value="AHR/AHRR"/>
</dbReference>
<dbReference type="Pfam" id="PF00989">
    <property type="entry name" value="PAS"/>
    <property type="match status" value="1"/>
</dbReference>
<dbReference type="GO" id="GO:0005634">
    <property type="term" value="C:nucleus"/>
    <property type="evidence" value="ECO:0000318"/>
    <property type="project" value="GO_Central"/>
</dbReference>
<dbReference type="Pfam" id="PF00010">
    <property type="entry name" value="HLH"/>
    <property type="match status" value="1"/>
</dbReference>
<organism evidence="9 10">
    <name type="scientific">Ornithorhynchus anatinus</name>
    <name type="common">Duckbill platypus</name>
    <dbReference type="NCBI Taxonomy" id="9258"/>
    <lineage>
        <taxon>Eukaryota</taxon>
        <taxon>Metazoa</taxon>
        <taxon>Chordata</taxon>
        <taxon>Craniata</taxon>
        <taxon>Vertebrata</taxon>
        <taxon>Euteleostomi</taxon>
        <taxon>Mammalia</taxon>
        <taxon>Monotremata</taxon>
        <taxon>Ornithorhynchidae</taxon>
        <taxon>Ornithorhynchus</taxon>
    </lineage>
</organism>
<dbReference type="STRING" id="9258.ENSOANP00000021367"/>
<evidence type="ECO:0000256" key="4">
    <source>
        <dbReference type="ARBA" id="ARBA00023163"/>
    </source>
</evidence>
<feature type="region of interest" description="Disordered" evidence="6">
    <location>
        <begin position="699"/>
        <end position="734"/>
    </location>
</feature>
<evidence type="ECO:0000259" key="7">
    <source>
        <dbReference type="PROSITE" id="PS50112"/>
    </source>
</evidence>
<feature type="compositionally biased region" description="Polar residues" evidence="6">
    <location>
        <begin position="606"/>
        <end position="616"/>
    </location>
</feature>
<dbReference type="Pfam" id="PF14598">
    <property type="entry name" value="PAS_11"/>
    <property type="match status" value="1"/>
</dbReference>